<feature type="region of interest" description="Disordered" evidence="1">
    <location>
        <begin position="168"/>
        <end position="203"/>
    </location>
</feature>
<organism evidence="2 3">
    <name type="scientific">Cryphonectria parasitica (strain ATCC 38755 / EP155)</name>
    <dbReference type="NCBI Taxonomy" id="660469"/>
    <lineage>
        <taxon>Eukaryota</taxon>
        <taxon>Fungi</taxon>
        <taxon>Dikarya</taxon>
        <taxon>Ascomycota</taxon>
        <taxon>Pezizomycotina</taxon>
        <taxon>Sordariomycetes</taxon>
        <taxon>Sordariomycetidae</taxon>
        <taxon>Diaporthales</taxon>
        <taxon>Cryphonectriaceae</taxon>
        <taxon>Cryphonectria-Endothia species complex</taxon>
        <taxon>Cryphonectria</taxon>
    </lineage>
</organism>
<reference evidence="2" key="1">
    <citation type="journal article" date="2020" name="Phytopathology">
        <title>Genome sequence of the chestnut blight fungus Cryphonectria parasitica EP155: A fundamental resource for an archetypical invasive plant pathogen.</title>
        <authorList>
            <person name="Crouch J.A."/>
            <person name="Dawe A."/>
            <person name="Aerts A."/>
            <person name="Barry K."/>
            <person name="Churchill A.C.L."/>
            <person name="Grimwood J."/>
            <person name="Hillman B."/>
            <person name="Milgroom M.G."/>
            <person name="Pangilinan J."/>
            <person name="Smith M."/>
            <person name="Salamov A."/>
            <person name="Schmutz J."/>
            <person name="Yadav J."/>
            <person name="Grigoriev I.V."/>
            <person name="Nuss D."/>
        </authorList>
    </citation>
    <scope>NUCLEOTIDE SEQUENCE</scope>
    <source>
        <strain evidence="2">EP155</strain>
    </source>
</reference>
<feature type="region of interest" description="Disordered" evidence="1">
    <location>
        <begin position="66"/>
        <end position="85"/>
    </location>
</feature>
<feature type="compositionally biased region" description="Polar residues" evidence="1">
    <location>
        <begin position="185"/>
        <end position="203"/>
    </location>
</feature>
<dbReference type="GeneID" id="63840506"/>
<evidence type="ECO:0000256" key="1">
    <source>
        <dbReference type="SAM" id="MobiDB-lite"/>
    </source>
</evidence>
<keyword evidence="3" id="KW-1185">Reference proteome</keyword>
<accession>A0A9P4Y312</accession>
<dbReference type="OrthoDB" id="10018191at2759"/>
<evidence type="ECO:0000313" key="3">
    <source>
        <dbReference type="Proteomes" id="UP000803844"/>
    </source>
</evidence>
<dbReference type="AlphaFoldDB" id="A0A9P4Y312"/>
<protein>
    <submittedName>
        <fullName evidence="2">Uncharacterized protein</fullName>
    </submittedName>
</protein>
<dbReference type="Proteomes" id="UP000803844">
    <property type="component" value="Unassembled WGS sequence"/>
</dbReference>
<feature type="non-terminal residue" evidence="2">
    <location>
        <position position="203"/>
    </location>
</feature>
<name>A0A9P4Y312_CRYP1</name>
<dbReference type="EMBL" id="MU032347">
    <property type="protein sequence ID" value="KAF3766044.1"/>
    <property type="molecule type" value="Genomic_DNA"/>
</dbReference>
<sequence>MTLKTHINNTNFDFENCTEETVNMLDLKIDTGHSSISFSSQPMSCPSSCPSTTGSFSSASSLYDPFTPTSRTSTPPQPINYDPSPSSCEEDCIMFQFTPPPSATSTYFPMELKPTVAPNMLTHGLPTTPSRCNNLFDNTLSLQGPLEFATPTQDIEAAYHSLPDSLGASPFMIPTPPPQFGGPGNNSATPSCDLSSMWGSHSD</sequence>
<dbReference type="RefSeq" id="XP_040777005.1">
    <property type="nucleotide sequence ID" value="XM_040923377.1"/>
</dbReference>
<comment type="caution">
    <text evidence="2">The sequence shown here is derived from an EMBL/GenBank/DDBJ whole genome shotgun (WGS) entry which is preliminary data.</text>
</comment>
<gene>
    <name evidence="2" type="ORF">M406DRAFT_356178</name>
</gene>
<evidence type="ECO:0000313" key="2">
    <source>
        <dbReference type="EMBL" id="KAF3766044.1"/>
    </source>
</evidence>
<proteinExistence type="predicted"/>